<feature type="compositionally biased region" description="Polar residues" evidence="1">
    <location>
        <begin position="359"/>
        <end position="376"/>
    </location>
</feature>
<name>A0AAD5YNT0_9APHY</name>
<feature type="compositionally biased region" description="Low complexity" evidence="1">
    <location>
        <begin position="341"/>
        <end position="358"/>
    </location>
</feature>
<dbReference type="CDD" id="cd12087">
    <property type="entry name" value="TM_EGFR-like"/>
    <property type="match status" value="1"/>
</dbReference>
<evidence type="ECO:0000256" key="1">
    <source>
        <dbReference type="SAM" id="MobiDB-lite"/>
    </source>
</evidence>
<sequence>MVHIRPGVWHLTQRAKEKAPLEESSITDVNGATIGLSAHLYEATSIDQYRTSAESAANFIKSLLYDGTTISDTITLASCAVNSYPASYNPGYFIEGLSVFANRTGNAEWKALLNSLISTTIKFPAWTGANGVIIERNALIPLSFDILTQRLTTASGQSTTALSNGFEQALKGNFIRGLYEAWARSPRDSDVAKLIEAFIDVQYNALLDLASPPGIYQFSPQWNGPSINALLPWGQLAALDVLNAAVGMTEPSSTVVAPSSATGTPTATPAMTTGSSKTSKGVTVAIAIVVPVAAIIIIALVWFLVRRRRQNSENMLEARQHALVKERGRTESTDSSPHIVPFPLSASMPSSSSPQSTSRYTQSTDLPTGSTFSKSNAPMDPVDAQILPSPELLLASQRPVGETDPEDIPVLIQRLNTALSRLPPRGVPLSDDEEAPPQYHER</sequence>
<keyword evidence="4" id="KW-1185">Reference proteome</keyword>
<feature type="compositionally biased region" description="Low complexity" evidence="1">
    <location>
        <begin position="257"/>
        <end position="276"/>
    </location>
</feature>
<dbReference type="AlphaFoldDB" id="A0AAD5YNT0"/>
<organism evidence="3 4">
    <name type="scientific">Meripilus lineatus</name>
    <dbReference type="NCBI Taxonomy" id="2056292"/>
    <lineage>
        <taxon>Eukaryota</taxon>
        <taxon>Fungi</taxon>
        <taxon>Dikarya</taxon>
        <taxon>Basidiomycota</taxon>
        <taxon>Agaricomycotina</taxon>
        <taxon>Agaricomycetes</taxon>
        <taxon>Polyporales</taxon>
        <taxon>Meripilaceae</taxon>
        <taxon>Meripilus</taxon>
    </lineage>
</organism>
<feature type="region of interest" description="Disordered" evidence="1">
    <location>
        <begin position="419"/>
        <end position="442"/>
    </location>
</feature>
<dbReference type="GO" id="GO:0005975">
    <property type="term" value="P:carbohydrate metabolic process"/>
    <property type="evidence" value="ECO:0007669"/>
    <property type="project" value="InterPro"/>
</dbReference>
<keyword evidence="2" id="KW-1133">Transmembrane helix</keyword>
<dbReference type="Pfam" id="PF03663">
    <property type="entry name" value="Glyco_hydro_76"/>
    <property type="match status" value="1"/>
</dbReference>
<comment type="caution">
    <text evidence="3">The sequence shown here is derived from an EMBL/GenBank/DDBJ whole genome shotgun (WGS) entry which is preliminary data.</text>
</comment>
<feature type="region of interest" description="Disordered" evidence="1">
    <location>
        <begin position="253"/>
        <end position="276"/>
    </location>
</feature>
<dbReference type="InterPro" id="IPR008928">
    <property type="entry name" value="6-hairpin_glycosidase_sf"/>
</dbReference>
<protein>
    <submittedName>
        <fullName evidence="3">Uncharacterized protein</fullName>
    </submittedName>
</protein>
<dbReference type="EMBL" id="JANAWD010000009">
    <property type="protein sequence ID" value="KAJ3491632.1"/>
    <property type="molecule type" value="Genomic_DNA"/>
</dbReference>
<dbReference type="SUPFAM" id="SSF48208">
    <property type="entry name" value="Six-hairpin glycosidases"/>
    <property type="match status" value="1"/>
</dbReference>
<feature type="region of interest" description="Disordered" evidence="1">
    <location>
        <begin position="324"/>
        <end position="384"/>
    </location>
</feature>
<accession>A0AAD5YNT0</accession>
<reference evidence="3" key="1">
    <citation type="submission" date="2022-07" db="EMBL/GenBank/DDBJ databases">
        <title>Genome Sequence of Physisporinus lineatus.</title>
        <authorList>
            <person name="Buettner E."/>
        </authorList>
    </citation>
    <scope>NUCLEOTIDE SEQUENCE</scope>
    <source>
        <strain evidence="3">VT162</strain>
    </source>
</reference>
<keyword evidence="2" id="KW-0812">Transmembrane</keyword>
<keyword evidence="2" id="KW-0472">Membrane</keyword>
<evidence type="ECO:0000256" key="2">
    <source>
        <dbReference type="SAM" id="Phobius"/>
    </source>
</evidence>
<dbReference type="InterPro" id="IPR005198">
    <property type="entry name" value="Glyco_hydro_76"/>
</dbReference>
<dbReference type="Proteomes" id="UP001212997">
    <property type="component" value="Unassembled WGS sequence"/>
</dbReference>
<evidence type="ECO:0000313" key="3">
    <source>
        <dbReference type="EMBL" id="KAJ3491632.1"/>
    </source>
</evidence>
<feature type="transmembrane region" description="Helical" evidence="2">
    <location>
        <begin position="282"/>
        <end position="305"/>
    </location>
</feature>
<proteinExistence type="predicted"/>
<gene>
    <name evidence="3" type="ORF">NLI96_g576</name>
</gene>
<evidence type="ECO:0000313" key="4">
    <source>
        <dbReference type="Proteomes" id="UP001212997"/>
    </source>
</evidence>
<dbReference type="Gene3D" id="1.50.10.20">
    <property type="match status" value="1"/>
</dbReference>